<dbReference type="STRING" id="31958.SD37_10510"/>
<dbReference type="GO" id="GO:0046047">
    <property type="term" value="P:TTP catabolic process"/>
    <property type="evidence" value="ECO:0007669"/>
    <property type="project" value="TreeGrafter"/>
</dbReference>
<feature type="domain" description="NTP pyrophosphohydrolase MazG-like" evidence="1">
    <location>
        <begin position="213"/>
        <end position="286"/>
    </location>
</feature>
<proteinExistence type="predicted"/>
<dbReference type="GO" id="GO:0046052">
    <property type="term" value="P:UTP catabolic process"/>
    <property type="evidence" value="ECO:0007669"/>
    <property type="project" value="TreeGrafter"/>
</dbReference>
<dbReference type="NCBIfam" id="TIGR00444">
    <property type="entry name" value="mazG"/>
    <property type="match status" value="1"/>
</dbReference>
<dbReference type="GO" id="GO:0046081">
    <property type="term" value="P:dUTP catabolic process"/>
    <property type="evidence" value="ECO:0007669"/>
    <property type="project" value="TreeGrafter"/>
</dbReference>
<dbReference type="GO" id="GO:0047429">
    <property type="term" value="F:nucleoside triphosphate diphosphatase activity"/>
    <property type="evidence" value="ECO:0007669"/>
    <property type="project" value="TreeGrafter"/>
</dbReference>
<dbReference type="FunFam" id="1.10.287.1080:FF:000001">
    <property type="entry name" value="Nucleoside triphosphate pyrophosphohydrolase"/>
    <property type="match status" value="1"/>
</dbReference>
<dbReference type="GO" id="GO:0006203">
    <property type="term" value="P:dGTP catabolic process"/>
    <property type="evidence" value="ECO:0007669"/>
    <property type="project" value="TreeGrafter"/>
</dbReference>
<dbReference type="InterPro" id="IPR027417">
    <property type="entry name" value="P-loop_NTPase"/>
</dbReference>
<dbReference type="GO" id="GO:0046076">
    <property type="term" value="P:dTTP catabolic process"/>
    <property type="evidence" value="ECO:0007669"/>
    <property type="project" value="TreeGrafter"/>
</dbReference>
<dbReference type="GO" id="GO:0046061">
    <property type="term" value="P:dATP catabolic process"/>
    <property type="evidence" value="ECO:0007669"/>
    <property type="project" value="TreeGrafter"/>
</dbReference>
<dbReference type="InterPro" id="IPR011551">
    <property type="entry name" value="NTP_PyrPHydrolase_MazG"/>
</dbReference>
<dbReference type="InterPro" id="IPR004518">
    <property type="entry name" value="MazG-like_dom"/>
</dbReference>
<name>A0A193BV23_AMYOR</name>
<dbReference type="Proteomes" id="UP000093695">
    <property type="component" value="Chromosome"/>
</dbReference>
<sequence length="419" mass="45554">MNRGTSAEVIAVIGLAGAGKDTVAGMLAERFPEHTIALISEPLLRDYERRHGMTANALDEYDAKAAARPGLAALAEQLLAADPDWLIDRALRHPRPLIVVGPRCSADLHRLVDLGAVFVEVDADPHVRRARIGAEGFPSADEDPFDKELAAFATVRLRVDNNGTLEALRSQVDQVAGLIEPESGLPAEAFADVAQLMDRLLDPLEGCPWNREQSLTSVLPYLLEETYEVLDAVDQDDVDGHCDELGDLLFQILFHAALRARQGAFDLGDVCRALIGKMTRRHPHVFGGVAVDGVEEVLANWESIKRQEQAESGRERRPLDGVPRALPALLLAQRTLERAADRPDFTSASAALRAAVDAVEAAPGGEPELKEHLLGELLLTVVRIGTVVGVAPEDALRRRLLESKRASQLVRSDSEVDHD</sequence>
<accession>A0A193BV23</accession>
<dbReference type="AlphaFoldDB" id="A0A193BV23"/>
<gene>
    <name evidence="2" type="ORF">SD37_10510</name>
</gene>
<dbReference type="Pfam" id="PF03819">
    <property type="entry name" value="MazG"/>
    <property type="match status" value="1"/>
</dbReference>
<protein>
    <recommendedName>
        <fullName evidence="1">NTP pyrophosphohydrolase MazG-like domain-containing protein</fullName>
    </recommendedName>
</protein>
<dbReference type="CDD" id="cd02019">
    <property type="entry name" value="NK"/>
    <property type="match status" value="1"/>
</dbReference>
<dbReference type="PANTHER" id="PTHR30522">
    <property type="entry name" value="NUCLEOSIDE TRIPHOSPHATE PYROPHOSPHOHYDROLASE"/>
    <property type="match status" value="1"/>
</dbReference>
<dbReference type="CDD" id="cd11528">
    <property type="entry name" value="NTP-PPase_MazG_Nterm"/>
    <property type="match status" value="1"/>
</dbReference>
<keyword evidence="3" id="KW-1185">Reference proteome</keyword>
<dbReference type="Gene3D" id="1.10.287.1080">
    <property type="entry name" value="MazG-like"/>
    <property type="match status" value="2"/>
</dbReference>
<dbReference type="SUPFAM" id="SSF52540">
    <property type="entry name" value="P-loop containing nucleoside triphosphate hydrolases"/>
    <property type="match status" value="1"/>
</dbReference>
<evidence type="ECO:0000259" key="1">
    <source>
        <dbReference type="Pfam" id="PF03819"/>
    </source>
</evidence>
<reference evidence="2 3" key="1">
    <citation type="journal article" date="2015" name="Genome Announc.">
        <title>Draft Genome Sequence of Norvancomycin-Producing Strain Amycolatopsis orientalis CPCC200066.</title>
        <authorList>
            <person name="Lei X."/>
            <person name="Yuan F."/>
            <person name="Shi Y."/>
            <person name="Li X."/>
            <person name="Wang L."/>
            <person name="Hong B."/>
        </authorList>
    </citation>
    <scope>NUCLEOTIDE SEQUENCE [LARGE SCALE GENOMIC DNA]</scope>
    <source>
        <strain evidence="2 3">B-37</strain>
    </source>
</reference>
<dbReference type="PANTHER" id="PTHR30522:SF0">
    <property type="entry name" value="NUCLEOSIDE TRIPHOSPHATE PYROPHOSPHOHYDROLASE"/>
    <property type="match status" value="1"/>
</dbReference>
<organism evidence="2 3">
    <name type="scientific">Amycolatopsis orientalis</name>
    <name type="common">Nocardia orientalis</name>
    <dbReference type="NCBI Taxonomy" id="31958"/>
    <lineage>
        <taxon>Bacteria</taxon>
        <taxon>Bacillati</taxon>
        <taxon>Actinomycetota</taxon>
        <taxon>Actinomycetes</taxon>
        <taxon>Pseudonocardiales</taxon>
        <taxon>Pseudonocardiaceae</taxon>
        <taxon>Amycolatopsis</taxon>
    </lineage>
</organism>
<dbReference type="GO" id="GO:0006950">
    <property type="term" value="P:response to stress"/>
    <property type="evidence" value="ECO:0007669"/>
    <property type="project" value="UniProtKB-ARBA"/>
</dbReference>
<dbReference type="InterPro" id="IPR048015">
    <property type="entry name" value="NTP-PPase_MazG-like_N"/>
</dbReference>
<evidence type="ECO:0000313" key="2">
    <source>
        <dbReference type="EMBL" id="ANN16028.1"/>
    </source>
</evidence>
<evidence type="ECO:0000313" key="3">
    <source>
        <dbReference type="Proteomes" id="UP000093695"/>
    </source>
</evidence>
<dbReference type="SUPFAM" id="SSF101386">
    <property type="entry name" value="all-alpha NTP pyrophosphatases"/>
    <property type="match status" value="1"/>
</dbReference>
<dbReference type="Gene3D" id="3.40.50.300">
    <property type="entry name" value="P-loop containing nucleotide triphosphate hydrolases"/>
    <property type="match status" value="1"/>
</dbReference>
<dbReference type="KEGG" id="aori:SD37_10510"/>
<dbReference type="EMBL" id="CP016174">
    <property type="protein sequence ID" value="ANN16028.1"/>
    <property type="molecule type" value="Genomic_DNA"/>
</dbReference>